<feature type="active site" evidence="5">
    <location>
        <position position="76"/>
    </location>
</feature>
<dbReference type="PRINTS" id="PR00105">
    <property type="entry name" value="C5METTRFRASE"/>
</dbReference>
<dbReference type="GO" id="GO:0003886">
    <property type="term" value="F:DNA (cytosine-5-)-methyltransferase activity"/>
    <property type="evidence" value="ECO:0007669"/>
    <property type="project" value="UniProtKB-EC"/>
</dbReference>
<keyword evidence="9" id="KW-1185">Reference proteome</keyword>
<dbReference type="RefSeq" id="WP_069643049.1">
    <property type="nucleotide sequence ID" value="NZ_MIJE01000022.1"/>
</dbReference>
<proteinExistence type="inferred from homology"/>
<keyword evidence="3 5" id="KW-0949">S-adenosyl-L-methionine</keyword>
<protein>
    <recommendedName>
        <fullName evidence="7">Cytosine-specific methyltransferase</fullName>
        <ecNumber evidence="7">2.1.1.37</ecNumber>
    </recommendedName>
</protein>
<reference evidence="8 9" key="1">
    <citation type="submission" date="2016-09" db="EMBL/GenBank/DDBJ databases">
        <title>Draft genome sequence for the type strain of Desulfuribacillus alkaliarsenatis AHT28, an obligately anaerobic, sulfidogenic bacterium isolated from Russian soda lake sediments.</title>
        <authorList>
            <person name="Abin C.A."/>
            <person name="Hollibaugh J.T."/>
        </authorList>
    </citation>
    <scope>NUCLEOTIDE SEQUENCE [LARGE SCALE GENOMIC DNA]</scope>
    <source>
        <strain evidence="8 9">AHT28</strain>
    </source>
</reference>
<dbReference type="InterPro" id="IPR031303">
    <property type="entry name" value="C5_meth_CS"/>
</dbReference>
<dbReference type="CDD" id="cd00315">
    <property type="entry name" value="Cyt_C5_DNA_methylase"/>
    <property type="match status" value="1"/>
</dbReference>
<accession>A0A1E5G272</accession>
<evidence type="ECO:0000256" key="5">
    <source>
        <dbReference type="PROSITE-ProRule" id="PRU01016"/>
    </source>
</evidence>
<dbReference type="OrthoDB" id="9813719at2"/>
<dbReference type="STRING" id="766136.BHF68_05220"/>
<dbReference type="InterPro" id="IPR001525">
    <property type="entry name" value="C5_MeTfrase"/>
</dbReference>
<dbReference type="EC" id="2.1.1.37" evidence="7"/>
<keyword evidence="4" id="KW-0680">Restriction system</keyword>
<dbReference type="GO" id="GO:0032259">
    <property type="term" value="P:methylation"/>
    <property type="evidence" value="ECO:0007669"/>
    <property type="project" value="UniProtKB-KW"/>
</dbReference>
<dbReference type="InterPro" id="IPR029063">
    <property type="entry name" value="SAM-dependent_MTases_sf"/>
</dbReference>
<dbReference type="InterPro" id="IPR050750">
    <property type="entry name" value="C5-MTase"/>
</dbReference>
<dbReference type="PANTHER" id="PTHR46098">
    <property type="entry name" value="TRNA (CYTOSINE(38)-C(5))-METHYLTRANSFERASE"/>
    <property type="match status" value="1"/>
</dbReference>
<evidence type="ECO:0000256" key="7">
    <source>
        <dbReference type="RuleBase" id="RU000417"/>
    </source>
</evidence>
<keyword evidence="2 5" id="KW-0808">Transferase</keyword>
<gene>
    <name evidence="8" type="ORF">BHF68_05220</name>
</gene>
<dbReference type="InterPro" id="IPR018117">
    <property type="entry name" value="C5_DNA_meth_AS"/>
</dbReference>
<dbReference type="NCBIfam" id="TIGR00675">
    <property type="entry name" value="dcm"/>
    <property type="match status" value="1"/>
</dbReference>
<dbReference type="PROSITE" id="PS51679">
    <property type="entry name" value="SAM_MT_C5"/>
    <property type="match status" value="1"/>
</dbReference>
<organism evidence="8 9">
    <name type="scientific">Desulfuribacillus alkaliarsenatis</name>
    <dbReference type="NCBI Taxonomy" id="766136"/>
    <lineage>
        <taxon>Bacteria</taxon>
        <taxon>Bacillati</taxon>
        <taxon>Bacillota</taxon>
        <taxon>Desulfuribacillia</taxon>
        <taxon>Desulfuribacillales</taxon>
        <taxon>Desulfuribacillaceae</taxon>
        <taxon>Desulfuribacillus</taxon>
    </lineage>
</organism>
<dbReference type="GO" id="GO:0009307">
    <property type="term" value="P:DNA restriction-modification system"/>
    <property type="evidence" value="ECO:0007669"/>
    <property type="project" value="UniProtKB-KW"/>
</dbReference>
<evidence type="ECO:0000256" key="4">
    <source>
        <dbReference type="ARBA" id="ARBA00022747"/>
    </source>
</evidence>
<comment type="caution">
    <text evidence="8">The sequence shown here is derived from an EMBL/GenBank/DDBJ whole genome shotgun (WGS) entry which is preliminary data.</text>
</comment>
<comment type="similarity">
    <text evidence="5 6">Belongs to the class I-like SAM-binding methyltransferase superfamily. C5-methyltransferase family.</text>
</comment>
<dbReference type="PANTHER" id="PTHR46098:SF1">
    <property type="entry name" value="TRNA (CYTOSINE(38)-C(5))-METHYLTRANSFERASE"/>
    <property type="match status" value="1"/>
</dbReference>
<evidence type="ECO:0000313" key="9">
    <source>
        <dbReference type="Proteomes" id="UP000094296"/>
    </source>
</evidence>
<comment type="catalytic activity">
    <reaction evidence="7">
        <text>a 2'-deoxycytidine in DNA + S-adenosyl-L-methionine = a 5-methyl-2'-deoxycytidine in DNA + S-adenosyl-L-homocysteine + H(+)</text>
        <dbReference type="Rhea" id="RHEA:13681"/>
        <dbReference type="Rhea" id="RHEA-COMP:11369"/>
        <dbReference type="Rhea" id="RHEA-COMP:11370"/>
        <dbReference type="ChEBI" id="CHEBI:15378"/>
        <dbReference type="ChEBI" id="CHEBI:57856"/>
        <dbReference type="ChEBI" id="CHEBI:59789"/>
        <dbReference type="ChEBI" id="CHEBI:85452"/>
        <dbReference type="ChEBI" id="CHEBI:85454"/>
        <dbReference type="EC" id="2.1.1.37"/>
    </reaction>
</comment>
<sequence>MKYRTIDLFAGIGGIRRGFEMTGHFENVLSAEIDRYACMTYKHLYGQDPFNDVTSATFKNQLANISYDVLLGGFPCQAFSIAGKKEGFKDKTRGTLFYDIAEIIEMTRPKAFLIENVEGLLRHQKGETFKVILETLVNDLQYKVVGVSTNPITNELEYNPKSFILNSKNFGVPQNRPRVYILGYDKRRYGESSSLDAIALPQKNNRFPIYRNLHDLLEYGADPEYYLSSGYLETLKRHKARHKGKGNGFGYMVVNAKNIENPISNAVLATGGSGKERNLVYDPQEGIAGLLVKSKKTPLNGEGIRQMTPGEWGRLQGFVDYAFKDFQTGIDEFSFPQGVSKAQQYKQFGNSVTIPVIETIAASMYDVLYELEVNLSEAIDNLQNKSLSKIV</sequence>
<dbReference type="PROSITE" id="PS00094">
    <property type="entry name" value="C5_MTASE_1"/>
    <property type="match status" value="1"/>
</dbReference>
<dbReference type="PROSITE" id="PS00095">
    <property type="entry name" value="C5_MTASE_2"/>
    <property type="match status" value="1"/>
</dbReference>
<dbReference type="Gene3D" id="3.90.120.30">
    <property type="match status" value="1"/>
</dbReference>
<name>A0A1E5G272_9FIRM</name>
<evidence type="ECO:0000313" key="8">
    <source>
        <dbReference type="EMBL" id="OEF97003.1"/>
    </source>
</evidence>
<dbReference type="AlphaFoldDB" id="A0A1E5G272"/>
<keyword evidence="1 5" id="KW-0489">Methyltransferase</keyword>
<evidence type="ECO:0000256" key="1">
    <source>
        <dbReference type="ARBA" id="ARBA00022603"/>
    </source>
</evidence>
<dbReference type="REBASE" id="172351">
    <property type="entry name" value="M.DalAHT28ORF5220P"/>
</dbReference>
<dbReference type="Pfam" id="PF00145">
    <property type="entry name" value="DNA_methylase"/>
    <property type="match status" value="1"/>
</dbReference>
<dbReference type="Proteomes" id="UP000094296">
    <property type="component" value="Unassembled WGS sequence"/>
</dbReference>
<evidence type="ECO:0000256" key="6">
    <source>
        <dbReference type="RuleBase" id="RU000416"/>
    </source>
</evidence>
<dbReference type="EMBL" id="MIJE01000022">
    <property type="protein sequence ID" value="OEF97003.1"/>
    <property type="molecule type" value="Genomic_DNA"/>
</dbReference>
<dbReference type="Gene3D" id="3.40.50.150">
    <property type="entry name" value="Vaccinia Virus protein VP39"/>
    <property type="match status" value="1"/>
</dbReference>
<evidence type="ECO:0000256" key="3">
    <source>
        <dbReference type="ARBA" id="ARBA00022691"/>
    </source>
</evidence>
<dbReference type="SUPFAM" id="SSF53335">
    <property type="entry name" value="S-adenosyl-L-methionine-dependent methyltransferases"/>
    <property type="match status" value="1"/>
</dbReference>
<evidence type="ECO:0000256" key="2">
    <source>
        <dbReference type="ARBA" id="ARBA00022679"/>
    </source>
</evidence>